<dbReference type="NCBIfam" id="NF046122">
    <property type="entry name" value="morpho_MmpA"/>
    <property type="match status" value="1"/>
</dbReference>
<organism evidence="2">
    <name type="scientific">Streptomyces sp. R44</name>
    <dbReference type="NCBI Taxonomy" id="3238633"/>
    <lineage>
        <taxon>Bacteria</taxon>
        <taxon>Bacillati</taxon>
        <taxon>Actinomycetota</taxon>
        <taxon>Actinomycetes</taxon>
        <taxon>Kitasatosporales</taxon>
        <taxon>Streptomycetaceae</taxon>
        <taxon>Streptomyces</taxon>
    </lineage>
</organism>
<accession>A0AB39T5K9</accession>
<proteinExistence type="predicted"/>
<reference evidence="2" key="1">
    <citation type="submission" date="2024-07" db="EMBL/GenBank/DDBJ databases">
        <authorList>
            <person name="Yu S.T."/>
        </authorList>
    </citation>
    <scope>NUCLEOTIDE SEQUENCE</scope>
    <source>
        <strain evidence="2">R44</strain>
    </source>
</reference>
<protein>
    <submittedName>
        <fullName evidence="2">Morphogenic membrane protein MmpA</fullName>
    </submittedName>
</protein>
<name>A0AB39T5K9_9ACTN</name>
<keyword evidence="1" id="KW-1133">Transmembrane helix</keyword>
<gene>
    <name evidence="2" type="primary">mmpA</name>
    <name evidence="2" type="ORF">AB5J54_32865</name>
</gene>
<dbReference type="RefSeq" id="WP_281192586.1">
    <property type="nucleotide sequence ID" value="NZ_CP163444.1"/>
</dbReference>
<dbReference type="EMBL" id="CP163444">
    <property type="protein sequence ID" value="XDQ75031.1"/>
    <property type="molecule type" value="Genomic_DNA"/>
</dbReference>
<sequence>MTTPLSAPPRSTGRGLTLVLATAGVLALAWTCAILYVLTSWTLG</sequence>
<evidence type="ECO:0000256" key="1">
    <source>
        <dbReference type="SAM" id="Phobius"/>
    </source>
</evidence>
<evidence type="ECO:0000313" key="2">
    <source>
        <dbReference type="EMBL" id="XDQ75031.1"/>
    </source>
</evidence>
<keyword evidence="1" id="KW-0812">Transmembrane</keyword>
<dbReference type="AlphaFoldDB" id="A0AB39T5K9"/>
<feature type="transmembrane region" description="Helical" evidence="1">
    <location>
        <begin position="15"/>
        <end position="38"/>
    </location>
</feature>
<keyword evidence="1" id="KW-0472">Membrane</keyword>
<dbReference type="InterPro" id="IPR059130">
    <property type="entry name" value="MmpA_put"/>
</dbReference>